<dbReference type="SUPFAM" id="SSF47598">
    <property type="entry name" value="Ribbon-helix-helix"/>
    <property type="match status" value="1"/>
</dbReference>
<evidence type="ECO:0000256" key="2">
    <source>
        <dbReference type="ARBA" id="ARBA00007183"/>
    </source>
</evidence>
<keyword evidence="6" id="KW-0238">DNA-binding</keyword>
<evidence type="ECO:0000256" key="1">
    <source>
        <dbReference type="ARBA" id="ARBA00004496"/>
    </source>
</evidence>
<gene>
    <name evidence="7" type="ORF">L2Y54_16455</name>
</gene>
<dbReference type="InterPro" id="IPR008876">
    <property type="entry name" value="TraY"/>
</dbReference>
<name>A0ABY3SVK0_9GAMM</name>
<dbReference type="InterPro" id="IPR010985">
    <property type="entry name" value="Ribbon_hlx_hlx"/>
</dbReference>
<evidence type="ECO:0000313" key="7">
    <source>
        <dbReference type="EMBL" id="UJS23522.1"/>
    </source>
</evidence>
<sequence>MKKEYQQLPSYPLRLEPETRAKLEAIAKANGRSLHAEISMRLEDSLLPRPTAEWKQILDPAVYSLLEGESSRWSQTFEEALNYRLQLAFDKRLTGLLLDDLSSEAEALKMSEGRTVSIGAILDRRVRDGYLKMKQTAYPFSDPENLQEQKYDGSKFDSYADEFMKELVAQTVRDQLAKAGIVVPGGQSSQNESDHTNEG</sequence>
<keyword evidence="5" id="KW-0184">Conjugation</keyword>
<proteinExistence type="inferred from homology"/>
<accession>A0ABY3SVK0</accession>
<dbReference type="RefSeq" id="WP_236497698.1">
    <property type="nucleotide sequence ID" value="NZ_CP091244.1"/>
</dbReference>
<dbReference type="Pfam" id="PF05509">
    <property type="entry name" value="TraY"/>
    <property type="match status" value="1"/>
</dbReference>
<dbReference type="InterPro" id="IPR013321">
    <property type="entry name" value="Arc_rbn_hlx_hlx"/>
</dbReference>
<dbReference type="Gene3D" id="1.10.1220.10">
    <property type="entry name" value="Met repressor-like"/>
    <property type="match status" value="1"/>
</dbReference>
<organism evidence="7 8">
    <name type="scientific">Thiothrix winogradskyi</name>
    <dbReference type="NCBI Taxonomy" id="96472"/>
    <lineage>
        <taxon>Bacteria</taxon>
        <taxon>Pseudomonadati</taxon>
        <taxon>Pseudomonadota</taxon>
        <taxon>Gammaproteobacteria</taxon>
        <taxon>Thiotrichales</taxon>
        <taxon>Thiotrichaceae</taxon>
        <taxon>Thiothrix</taxon>
    </lineage>
</organism>
<evidence type="ECO:0000256" key="5">
    <source>
        <dbReference type="ARBA" id="ARBA00022971"/>
    </source>
</evidence>
<dbReference type="Proteomes" id="UP001054801">
    <property type="component" value="Chromosome"/>
</dbReference>
<keyword evidence="8" id="KW-1185">Reference proteome</keyword>
<comment type="subcellular location">
    <subcellularLocation>
        <location evidence="1">Cytoplasm</location>
    </subcellularLocation>
</comment>
<dbReference type="EMBL" id="CP091244">
    <property type="protein sequence ID" value="UJS23522.1"/>
    <property type="molecule type" value="Genomic_DNA"/>
</dbReference>
<protein>
    <recommendedName>
        <fullName evidence="3">Relaxosome protein TraY</fullName>
    </recommendedName>
</protein>
<keyword evidence="4" id="KW-0963">Cytoplasm</keyword>
<evidence type="ECO:0000256" key="4">
    <source>
        <dbReference type="ARBA" id="ARBA00022490"/>
    </source>
</evidence>
<reference evidence="7" key="1">
    <citation type="journal article" date="2022" name="Microorganisms">
        <title>Two New Species of Filamentous Sulfur Bacteria of the Genus Thiothrix, Thiothrix winogradskyi sp. nov. and 'Candidatus Thiothrix sulfatifontis' sp. nov.</title>
        <authorList>
            <person name="Ravin N.V."/>
            <person name="Rossetti S."/>
            <person name="Beletsky A.V."/>
            <person name="Kadnikov V.V."/>
            <person name="Rudenko T.S."/>
            <person name="Smolyakov D.D."/>
            <person name="Moskvitina M.I."/>
            <person name="Gureeva M.V."/>
            <person name="Mardanov A.V."/>
            <person name="Grabovich M.Y."/>
        </authorList>
    </citation>
    <scope>NUCLEOTIDE SEQUENCE</scope>
    <source>
        <strain evidence="7">CT3</strain>
    </source>
</reference>
<evidence type="ECO:0000256" key="6">
    <source>
        <dbReference type="ARBA" id="ARBA00023125"/>
    </source>
</evidence>
<comment type="similarity">
    <text evidence="2">Belongs to the TraY family.</text>
</comment>
<evidence type="ECO:0000256" key="3">
    <source>
        <dbReference type="ARBA" id="ARBA00020541"/>
    </source>
</evidence>
<evidence type="ECO:0000313" key="8">
    <source>
        <dbReference type="Proteomes" id="UP001054801"/>
    </source>
</evidence>